<name>A0A099EVH2_9RHOB</name>
<feature type="signal peptide" evidence="1">
    <location>
        <begin position="1"/>
        <end position="21"/>
    </location>
</feature>
<dbReference type="EMBL" id="JRKS01000083">
    <property type="protein sequence ID" value="KGJ01918.1"/>
    <property type="molecule type" value="Genomic_DNA"/>
</dbReference>
<dbReference type="AlphaFoldDB" id="A0A099EVH2"/>
<reference evidence="3 4" key="1">
    <citation type="submission" date="2014-09" db="EMBL/GenBank/DDBJ databases">
        <authorList>
            <person name="McGinnis J.M."/>
            <person name="Wolfgang W.J."/>
        </authorList>
    </citation>
    <scope>NUCLEOTIDE SEQUENCE [LARGE SCALE GENOMIC DNA]</scope>
    <source>
        <strain evidence="3 4">HAMBI 3106</strain>
    </source>
</reference>
<comment type="caution">
    <text evidence="3">The sequence shown here is derived from an EMBL/GenBank/DDBJ whole genome shotgun (WGS) entry which is preliminary data.</text>
</comment>
<keyword evidence="4" id="KW-1185">Reference proteome</keyword>
<feature type="domain" description="Lysozyme inhibitor LprI-like N-terminal" evidence="2">
    <location>
        <begin position="72"/>
        <end position="170"/>
    </location>
</feature>
<evidence type="ECO:0000259" key="2">
    <source>
        <dbReference type="Pfam" id="PF07007"/>
    </source>
</evidence>
<evidence type="ECO:0000313" key="3">
    <source>
        <dbReference type="EMBL" id="KGJ01918.1"/>
    </source>
</evidence>
<feature type="chain" id="PRO_5001945665" description="Lysozyme inhibitor LprI-like N-terminal domain-containing protein" evidence="1">
    <location>
        <begin position="22"/>
        <end position="180"/>
    </location>
</feature>
<dbReference type="Gene3D" id="1.20.1270.180">
    <property type="match status" value="1"/>
</dbReference>
<reference evidence="3 4" key="2">
    <citation type="submission" date="2014-10" db="EMBL/GenBank/DDBJ databases">
        <title>Paracoccus sanguinis sp. nov., isolated from clinical specimens of New York State patients.</title>
        <authorList>
            <person name="Mingle L.A."/>
            <person name="Cole J.A."/>
            <person name="Lapierre P."/>
            <person name="Musser K.A."/>
        </authorList>
    </citation>
    <scope>NUCLEOTIDE SEQUENCE [LARGE SCALE GENOMIC DNA]</scope>
    <source>
        <strain evidence="3 4">HAMBI 3106</strain>
    </source>
</reference>
<gene>
    <name evidence="3" type="ORF">IC63_15765</name>
</gene>
<dbReference type="Pfam" id="PF07007">
    <property type="entry name" value="LprI"/>
    <property type="match status" value="1"/>
</dbReference>
<dbReference type="RefSeq" id="WP_036721990.1">
    <property type="nucleotide sequence ID" value="NZ_JRKS01000083.1"/>
</dbReference>
<evidence type="ECO:0000313" key="4">
    <source>
        <dbReference type="Proteomes" id="UP000029917"/>
    </source>
</evidence>
<dbReference type="Proteomes" id="UP000029917">
    <property type="component" value="Unassembled WGS sequence"/>
</dbReference>
<sequence length="180" mass="18227">MGIRRAIVLLGLLAAPAAAQAPALPDAPAGQAEAEAIAACLSAPPVTDDPASCVGVIAESCLTRADGTVDNALRCIAGETAGWQLRLDAALATLRDDAAASDSVAADTPAAEPAAARPSRAAALDRAQSAWLAWLAAECDWHRLGFDPETADVAAAECRRDAIADRVLRLGPRSAAVDGP</sequence>
<accession>A0A099EVH2</accession>
<protein>
    <recommendedName>
        <fullName evidence="2">Lysozyme inhibitor LprI-like N-terminal domain-containing protein</fullName>
    </recommendedName>
</protein>
<dbReference type="InterPro" id="IPR009739">
    <property type="entry name" value="LprI-like_N"/>
</dbReference>
<organism evidence="3 4">
    <name type="scientific">Paracoccus sphaerophysae</name>
    <dbReference type="NCBI Taxonomy" id="690417"/>
    <lineage>
        <taxon>Bacteria</taxon>
        <taxon>Pseudomonadati</taxon>
        <taxon>Pseudomonadota</taxon>
        <taxon>Alphaproteobacteria</taxon>
        <taxon>Rhodobacterales</taxon>
        <taxon>Paracoccaceae</taxon>
        <taxon>Paracoccus</taxon>
    </lineage>
</organism>
<dbReference type="STRING" id="690417.IC63_15765"/>
<evidence type="ECO:0000256" key="1">
    <source>
        <dbReference type="SAM" id="SignalP"/>
    </source>
</evidence>
<keyword evidence="1" id="KW-0732">Signal</keyword>
<proteinExistence type="predicted"/>